<dbReference type="InterPro" id="IPR011993">
    <property type="entry name" value="PH-like_dom_sf"/>
</dbReference>
<dbReference type="SMART" id="SM00336">
    <property type="entry name" value="BBOX"/>
    <property type="match status" value="1"/>
</dbReference>
<dbReference type="AlphaFoldDB" id="A0A553PW35"/>
<dbReference type="Gene3D" id="4.10.830.40">
    <property type="match status" value="1"/>
</dbReference>
<keyword evidence="5" id="KW-0391">Immunity</keyword>
<dbReference type="Pfam" id="PF13445">
    <property type="entry name" value="zf-RING_UBOX"/>
    <property type="match status" value="1"/>
</dbReference>
<dbReference type="InterPro" id="IPR006020">
    <property type="entry name" value="PTB/PI_dom"/>
</dbReference>
<dbReference type="Pfam" id="PF00622">
    <property type="entry name" value="SPRY"/>
    <property type="match status" value="1"/>
</dbReference>
<evidence type="ECO:0000313" key="12">
    <source>
        <dbReference type="Proteomes" id="UP000316079"/>
    </source>
</evidence>
<dbReference type="PROSITE" id="PS00518">
    <property type="entry name" value="ZF_RING_1"/>
    <property type="match status" value="1"/>
</dbReference>
<dbReference type="InterPro" id="IPR027370">
    <property type="entry name" value="Znf-RING_euk"/>
</dbReference>
<dbReference type="InterPro" id="IPR003877">
    <property type="entry name" value="SPRY_dom"/>
</dbReference>
<dbReference type="CDD" id="cd00934">
    <property type="entry name" value="PTB"/>
    <property type="match status" value="1"/>
</dbReference>
<dbReference type="InterPro" id="IPR017907">
    <property type="entry name" value="Znf_RING_CS"/>
</dbReference>
<dbReference type="PROSITE" id="PS50089">
    <property type="entry name" value="ZF_RING_2"/>
    <property type="match status" value="1"/>
</dbReference>
<dbReference type="Pfam" id="PF00640">
    <property type="entry name" value="PID"/>
    <property type="match status" value="1"/>
</dbReference>
<name>A0A553PW35_9TELE</name>
<dbReference type="InterPro" id="IPR001870">
    <property type="entry name" value="B30.2/SPRY"/>
</dbReference>
<feature type="domain" description="PID" evidence="8">
    <location>
        <begin position="542"/>
        <end position="646"/>
    </location>
</feature>
<feature type="compositionally biased region" description="Basic and acidic residues" evidence="7">
    <location>
        <begin position="715"/>
        <end position="727"/>
    </location>
</feature>
<evidence type="ECO:0000256" key="2">
    <source>
        <dbReference type="ARBA" id="ARBA00022723"/>
    </source>
</evidence>
<keyword evidence="12" id="KW-1185">Reference proteome</keyword>
<feature type="domain" description="RING-type" evidence="9">
    <location>
        <begin position="16"/>
        <end position="59"/>
    </location>
</feature>
<dbReference type="SMART" id="SM00462">
    <property type="entry name" value="PTB"/>
    <property type="match status" value="1"/>
</dbReference>
<gene>
    <name evidence="11" type="ORF">DNTS_034454</name>
</gene>
<dbReference type="Gene3D" id="2.30.29.30">
    <property type="entry name" value="Pleckstrin-homology domain (PH domain)/Phosphotyrosine-binding domain (PTB)"/>
    <property type="match status" value="1"/>
</dbReference>
<dbReference type="InterPro" id="IPR051051">
    <property type="entry name" value="E3_ubiq-ligase_TRIM/RNF"/>
</dbReference>
<dbReference type="Proteomes" id="UP000316079">
    <property type="component" value="Unassembled WGS sequence"/>
</dbReference>
<evidence type="ECO:0000259" key="8">
    <source>
        <dbReference type="PROSITE" id="PS01179"/>
    </source>
</evidence>
<evidence type="ECO:0000256" key="6">
    <source>
        <dbReference type="PROSITE-ProRule" id="PRU00175"/>
    </source>
</evidence>
<dbReference type="Gene3D" id="3.30.160.60">
    <property type="entry name" value="Classic Zinc Finger"/>
    <property type="match status" value="1"/>
</dbReference>
<dbReference type="InterPro" id="IPR013083">
    <property type="entry name" value="Znf_RING/FYVE/PHD"/>
</dbReference>
<dbReference type="InterPro" id="IPR001841">
    <property type="entry name" value="Znf_RING"/>
</dbReference>
<dbReference type="InterPro" id="IPR043136">
    <property type="entry name" value="B30.2/SPRY_sf"/>
</dbReference>
<evidence type="ECO:0000259" key="10">
    <source>
        <dbReference type="PROSITE" id="PS50188"/>
    </source>
</evidence>
<evidence type="ECO:0008006" key="13">
    <source>
        <dbReference type="Google" id="ProtNLM"/>
    </source>
</evidence>
<keyword evidence="4" id="KW-0862">Zinc</keyword>
<protein>
    <recommendedName>
        <fullName evidence="13">RING-type E3 ubiquitin transferase</fullName>
    </recommendedName>
</protein>
<dbReference type="SUPFAM" id="SSF49899">
    <property type="entry name" value="Concanavalin A-like lectins/glucanases"/>
    <property type="match status" value="1"/>
</dbReference>
<dbReference type="Pfam" id="PF13765">
    <property type="entry name" value="PRY"/>
    <property type="match status" value="1"/>
</dbReference>
<dbReference type="GO" id="GO:0045087">
    <property type="term" value="P:innate immune response"/>
    <property type="evidence" value="ECO:0007669"/>
    <property type="project" value="UniProtKB-KW"/>
</dbReference>
<dbReference type="OrthoDB" id="6270329at2759"/>
<dbReference type="PRINTS" id="PR01407">
    <property type="entry name" value="BUTYPHLNCDUF"/>
</dbReference>
<feature type="domain" description="B30.2/SPRY" evidence="10">
    <location>
        <begin position="339"/>
        <end position="541"/>
    </location>
</feature>
<evidence type="ECO:0000256" key="1">
    <source>
        <dbReference type="ARBA" id="ARBA00022588"/>
    </source>
</evidence>
<evidence type="ECO:0000256" key="7">
    <source>
        <dbReference type="SAM" id="MobiDB-lite"/>
    </source>
</evidence>
<dbReference type="InterPro" id="IPR013320">
    <property type="entry name" value="ConA-like_dom_sf"/>
</dbReference>
<dbReference type="STRING" id="623744.A0A553PW35"/>
<organism evidence="11 12">
    <name type="scientific">Danionella cerebrum</name>
    <dbReference type="NCBI Taxonomy" id="2873325"/>
    <lineage>
        <taxon>Eukaryota</taxon>
        <taxon>Metazoa</taxon>
        <taxon>Chordata</taxon>
        <taxon>Craniata</taxon>
        <taxon>Vertebrata</taxon>
        <taxon>Euteleostomi</taxon>
        <taxon>Actinopterygii</taxon>
        <taxon>Neopterygii</taxon>
        <taxon>Teleostei</taxon>
        <taxon>Ostariophysi</taxon>
        <taxon>Cypriniformes</taxon>
        <taxon>Danionidae</taxon>
        <taxon>Danioninae</taxon>
        <taxon>Danionella</taxon>
    </lineage>
</organism>
<dbReference type="Gene3D" id="3.30.40.10">
    <property type="entry name" value="Zinc/RING finger domain, C3HC4 (zinc finger)"/>
    <property type="match status" value="1"/>
</dbReference>
<accession>A0A553PW35</accession>
<dbReference type="PANTHER" id="PTHR25465">
    <property type="entry name" value="B-BOX DOMAIN CONTAINING"/>
    <property type="match status" value="1"/>
</dbReference>
<proteinExistence type="predicted"/>
<sequence>MSQRKPEERLALELSCPICLQLFKDPVALPCGHNYCQDCIKTAADLEEHQSQNRCPECREKYGCPEDLPKNFKLKSIVDGFLLATSEGGLRGDTTVPCDQCLENPVAAVKFCTRCEMTMCPGHLKRHEEVQGSLHVLMDLPSQGKRCQVHLKAKEYLCVQDRLFLCSECLMEGTHQFHEVQTFEVAKEEIKRVVKELEKTVSDKLKITETLVKFAKEEPADKAEDKLVARANVLLDNMTSLINTYKNRMSTVINDELHSLDKSRLASLCELEKCLHQLREANQCTSDILSQSSDFLFIQSYLNVDSKVRRAANIIIPSPPAQKLSDAKHFRSILRTDAFHAEMSLLLEFLYGMLNPLDLTFNPATAHSSLLLSTDLKTVKLCPGVKSNISGDPSELFVSITQIMCSQGFTTGVHMWAVELGTGCTWSVGLCYKSIPRKGDHSRLGNNSSSWKLQWKNKKLTASYDSSNVAVGQGLIVPPKKIEVNLDYEGGTLAFYNPGQGGRKQHLHTFSTVFKETKTQKMMTDLEDDSEIFFSIKVVRPGGMEILTDAVQALQDPDIHLGEKMNKKKAHLFLTRSSIDILEHKTKFMLYTCALSSVSFCAVHPNQPKILGFVARHPAADMYHCYIFQTKKFSHLLVSIIGETFNAQKQSESLQGDRDLVVEALRHKIKVLERENTELKRRLQTSEESPGDQRNNEKEPPYENTGSRSSQVRFFSEDDKTPLERNF</sequence>
<dbReference type="SMART" id="SM00449">
    <property type="entry name" value="SPRY"/>
    <property type="match status" value="1"/>
</dbReference>
<evidence type="ECO:0000259" key="9">
    <source>
        <dbReference type="PROSITE" id="PS50089"/>
    </source>
</evidence>
<dbReference type="EMBL" id="SRMA01026586">
    <property type="protein sequence ID" value="TRY81898.1"/>
    <property type="molecule type" value="Genomic_DNA"/>
</dbReference>
<keyword evidence="1" id="KW-0399">Innate immunity</keyword>
<dbReference type="PROSITE" id="PS50188">
    <property type="entry name" value="B302_SPRY"/>
    <property type="match status" value="1"/>
</dbReference>
<dbReference type="PROSITE" id="PS01179">
    <property type="entry name" value="PID"/>
    <property type="match status" value="1"/>
</dbReference>
<feature type="compositionally biased region" description="Polar residues" evidence="7">
    <location>
        <begin position="704"/>
        <end position="713"/>
    </location>
</feature>
<dbReference type="InterPro" id="IPR000315">
    <property type="entry name" value="Znf_B-box"/>
</dbReference>
<dbReference type="Gene3D" id="2.60.120.920">
    <property type="match status" value="1"/>
</dbReference>
<dbReference type="SUPFAM" id="SSF57850">
    <property type="entry name" value="RING/U-box"/>
    <property type="match status" value="1"/>
</dbReference>
<dbReference type="SUPFAM" id="SSF57845">
    <property type="entry name" value="B-box zinc-binding domain"/>
    <property type="match status" value="1"/>
</dbReference>
<dbReference type="Pfam" id="PF00643">
    <property type="entry name" value="zf-B_box"/>
    <property type="match status" value="1"/>
</dbReference>
<keyword evidence="2" id="KW-0479">Metal-binding</keyword>
<dbReference type="GO" id="GO:0008270">
    <property type="term" value="F:zinc ion binding"/>
    <property type="evidence" value="ECO:0007669"/>
    <property type="project" value="UniProtKB-KW"/>
</dbReference>
<dbReference type="SMART" id="SM00589">
    <property type="entry name" value="PRY"/>
    <property type="match status" value="1"/>
</dbReference>
<comment type="caution">
    <text evidence="11">The sequence shown here is derived from an EMBL/GenBank/DDBJ whole genome shotgun (WGS) entry which is preliminary data.</text>
</comment>
<dbReference type="InterPro" id="IPR006574">
    <property type="entry name" value="PRY"/>
</dbReference>
<dbReference type="GO" id="GO:0005737">
    <property type="term" value="C:cytoplasm"/>
    <property type="evidence" value="ECO:0007669"/>
    <property type="project" value="UniProtKB-ARBA"/>
</dbReference>
<dbReference type="InterPro" id="IPR003879">
    <property type="entry name" value="Butyrophylin_SPRY"/>
</dbReference>
<evidence type="ECO:0000256" key="4">
    <source>
        <dbReference type="ARBA" id="ARBA00022833"/>
    </source>
</evidence>
<keyword evidence="3 6" id="KW-0863">Zinc-finger</keyword>
<reference evidence="11 12" key="1">
    <citation type="journal article" date="2019" name="Sci. Data">
        <title>Hybrid genome assembly and annotation of Danionella translucida.</title>
        <authorList>
            <person name="Kadobianskyi M."/>
            <person name="Schulze L."/>
            <person name="Schuelke M."/>
            <person name="Judkewitz B."/>
        </authorList>
    </citation>
    <scope>NUCLEOTIDE SEQUENCE [LARGE SCALE GENOMIC DNA]</scope>
    <source>
        <strain evidence="11 12">Bolton</strain>
    </source>
</reference>
<evidence type="ECO:0000313" key="11">
    <source>
        <dbReference type="EMBL" id="TRY81898.1"/>
    </source>
</evidence>
<evidence type="ECO:0000256" key="3">
    <source>
        <dbReference type="ARBA" id="ARBA00022771"/>
    </source>
</evidence>
<evidence type="ECO:0000256" key="5">
    <source>
        <dbReference type="ARBA" id="ARBA00022859"/>
    </source>
</evidence>
<dbReference type="SMART" id="SM00184">
    <property type="entry name" value="RING"/>
    <property type="match status" value="1"/>
</dbReference>
<dbReference type="PANTHER" id="PTHR25465:SF73">
    <property type="entry name" value="E3 UBIQUITIN_ISG15 LIGASE TRIM25 ISOFORM X1"/>
    <property type="match status" value="1"/>
</dbReference>
<feature type="region of interest" description="Disordered" evidence="7">
    <location>
        <begin position="679"/>
        <end position="727"/>
    </location>
</feature>
<dbReference type="SUPFAM" id="SSF50729">
    <property type="entry name" value="PH domain-like"/>
    <property type="match status" value="1"/>
</dbReference>